<dbReference type="AlphaFoldDB" id="A0A1B6HRM3"/>
<dbReference type="Gene3D" id="3.60.10.10">
    <property type="entry name" value="Endonuclease/exonuclease/phosphatase"/>
    <property type="match status" value="1"/>
</dbReference>
<proteinExistence type="predicted"/>
<reference evidence="1" key="1">
    <citation type="submission" date="2015-11" db="EMBL/GenBank/DDBJ databases">
        <title>De novo transcriptome assembly of four potential Pierce s Disease insect vectors from Arizona vineyards.</title>
        <authorList>
            <person name="Tassone E.E."/>
        </authorList>
    </citation>
    <scope>NUCLEOTIDE SEQUENCE</scope>
</reference>
<organism evidence="1">
    <name type="scientific">Homalodisca liturata</name>
    <dbReference type="NCBI Taxonomy" id="320908"/>
    <lineage>
        <taxon>Eukaryota</taxon>
        <taxon>Metazoa</taxon>
        <taxon>Ecdysozoa</taxon>
        <taxon>Arthropoda</taxon>
        <taxon>Hexapoda</taxon>
        <taxon>Insecta</taxon>
        <taxon>Pterygota</taxon>
        <taxon>Neoptera</taxon>
        <taxon>Paraneoptera</taxon>
        <taxon>Hemiptera</taxon>
        <taxon>Auchenorrhyncha</taxon>
        <taxon>Membracoidea</taxon>
        <taxon>Cicadellidae</taxon>
        <taxon>Cicadellinae</taxon>
        <taxon>Proconiini</taxon>
        <taxon>Homalodisca</taxon>
    </lineage>
</organism>
<accession>A0A1B6HRM3</accession>
<dbReference type="EMBL" id="GECU01030383">
    <property type="protein sequence ID" value="JAS77323.1"/>
    <property type="molecule type" value="Transcribed_RNA"/>
</dbReference>
<gene>
    <name evidence="1" type="ORF">g.8233</name>
</gene>
<name>A0A1B6HRM3_9HEMI</name>
<evidence type="ECO:0008006" key="2">
    <source>
        <dbReference type="Google" id="ProtNLM"/>
    </source>
</evidence>
<dbReference type="SUPFAM" id="SSF56219">
    <property type="entry name" value="DNase I-like"/>
    <property type="match status" value="1"/>
</dbReference>
<evidence type="ECO:0000313" key="1">
    <source>
        <dbReference type="EMBL" id="JAS77323.1"/>
    </source>
</evidence>
<sequence>MCGQLANYTLINAFCKENILKEKLLSTNKVSYRLKYRQESLNTEMICEVSAVKITLNKKENHVLGIYRPPTAAIDQAITIITDVLGKINPQNSDILITGDINVKNLIGSRDRRAFSEILASYNVSKIELPKTRITANSAMSIDIVCTNIDTAGVSVKILKTEISDYTGQYSNLYINDT</sequence>
<dbReference type="InterPro" id="IPR036691">
    <property type="entry name" value="Endo/exonu/phosph_ase_sf"/>
</dbReference>
<protein>
    <recommendedName>
        <fullName evidence="2">Endonuclease/exonuclease/phosphatase domain-containing protein</fullName>
    </recommendedName>
</protein>